<comment type="caution">
    <text evidence="1">The sequence shown here is derived from an EMBL/GenBank/DDBJ whole genome shotgun (WGS) entry which is preliminary data.</text>
</comment>
<dbReference type="Proteomes" id="UP000616151">
    <property type="component" value="Unassembled WGS sequence"/>
</dbReference>
<protein>
    <submittedName>
        <fullName evidence="1">N-acetyltransferase</fullName>
    </submittedName>
</protein>
<proteinExistence type="predicted"/>
<dbReference type="EMBL" id="JAENHL010000008">
    <property type="protein sequence ID" value="MBK1870077.1"/>
    <property type="molecule type" value="Genomic_DNA"/>
</dbReference>
<accession>A0ACC5RBT8</accession>
<sequence length="148" mass="16290">MTPIYGQDDTVAKLVASLIPHVADHGFGENFTAIGVDHEDELVGGFVFSHWSPDAGTIEISYAGTNRRWLTRPVLYAAFSYVFDGIACQMAIARTPASLQHAVRIVRAYGFKQVTIPRLFGPDQDGIVSTLTAEDWRKNGFHKENAHG</sequence>
<reference evidence="1" key="1">
    <citation type="submission" date="2021-01" db="EMBL/GenBank/DDBJ databases">
        <authorList>
            <person name="Sun Q."/>
        </authorList>
    </citation>
    <scope>NUCLEOTIDE SEQUENCE</scope>
    <source>
        <strain evidence="1">YIM B02566</strain>
    </source>
</reference>
<organism evidence="1 2">
    <name type="scientific">Taklimakanibacter albus</name>
    <dbReference type="NCBI Taxonomy" id="2800327"/>
    <lineage>
        <taxon>Bacteria</taxon>
        <taxon>Pseudomonadati</taxon>
        <taxon>Pseudomonadota</taxon>
        <taxon>Alphaproteobacteria</taxon>
        <taxon>Hyphomicrobiales</taxon>
        <taxon>Aestuariivirgaceae</taxon>
        <taxon>Taklimakanibacter</taxon>
    </lineage>
</organism>
<keyword evidence="2" id="KW-1185">Reference proteome</keyword>
<name>A0ACC5RBT8_9HYPH</name>
<gene>
    <name evidence="1" type="ORF">JHL16_27185</name>
</gene>
<evidence type="ECO:0000313" key="2">
    <source>
        <dbReference type="Proteomes" id="UP000616151"/>
    </source>
</evidence>
<evidence type="ECO:0000313" key="1">
    <source>
        <dbReference type="EMBL" id="MBK1870077.1"/>
    </source>
</evidence>